<evidence type="ECO:0000256" key="2">
    <source>
        <dbReference type="ARBA" id="ARBA00023054"/>
    </source>
</evidence>
<evidence type="ECO:0000313" key="7">
    <source>
        <dbReference type="Proteomes" id="UP000070412"/>
    </source>
</evidence>
<gene>
    <name evidence="5" type="ORF">SSS_2260</name>
</gene>
<reference evidence="6" key="3">
    <citation type="submission" date="2022-06" db="UniProtKB">
        <authorList>
            <consortium name="EnsemblMetazoa"/>
        </authorList>
    </citation>
    <scope>IDENTIFICATION</scope>
</reference>
<feature type="coiled-coil region" evidence="3">
    <location>
        <begin position="184"/>
        <end position="253"/>
    </location>
</feature>
<feature type="compositionally biased region" description="Basic and acidic residues" evidence="4">
    <location>
        <begin position="114"/>
        <end position="130"/>
    </location>
</feature>
<proteinExistence type="inferred from homology"/>
<dbReference type="PANTHER" id="PTHR19212">
    <property type="entry name" value="LEUCINE RICH REPEAT IN FLII INTERACTING PROTEIN"/>
    <property type="match status" value="1"/>
</dbReference>
<feature type="coiled-coil region" evidence="3">
    <location>
        <begin position="421"/>
        <end position="497"/>
    </location>
</feature>
<keyword evidence="7" id="KW-1185">Reference proteome</keyword>
<accession>A0A834R4Y2</accession>
<reference evidence="7" key="1">
    <citation type="journal article" date="2020" name="PLoS Negl. Trop. Dis.">
        <title>High-quality nuclear genome for Sarcoptes scabiei-A critical resource for a neglected parasite.</title>
        <authorList>
            <person name="Korhonen P.K."/>
            <person name="Gasser R.B."/>
            <person name="Ma G."/>
            <person name="Wang T."/>
            <person name="Stroehlein A.J."/>
            <person name="Young N.D."/>
            <person name="Ang C.S."/>
            <person name="Fernando D.D."/>
            <person name="Lu H.C."/>
            <person name="Taylor S."/>
            <person name="Reynolds S.L."/>
            <person name="Mofiz E."/>
            <person name="Najaraj S.H."/>
            <person name="Gowda H."/>
            <person name="Madugundu A."/>
            <person name="Renuse S."/>
            <person name="Holt D."/>
            <person name="Pandey A."/>
            <person name="Papenfuss A.T."/>
            <person name="Fischer K."/>
        </authorList>
    </citation>
    <scope>NUCLEOTIDE SEQUENCE [LARGE SCALE GENOMIC DNA]</scope>
</reference>
<feature type="compositionally biased region" description="Acidic residues" evidence="4">
    <location>
        <begin position="310"/>
        <end position="319"/>
    </location>
</feature>
<dbReference type="AlphaFoldDB" id="A0A834R4Y2"/>
<sequence>MADMSTFSEIDNVSSLTTETIIPKNDSMINNQNNVPPSRRARISNLHNGLNNSPNQCNGTTTAISPTSTKNVSTVEDEVFDQISREAEARLAARKQARAKEIRLRLMERQQKEIAENESSDRYNHSDLSHANHQGNGDHISMRCRNNQMISRESRTSSYASSRRSSQESLDLCGDSPRDLKHYLHELEEKLRKTLISNAQLDNEKQSFVYQIDLFKDEMEEQEENYLRLQRDFKEKSRNFEQLKRDNEKLRFDFKCFKDALEERDQLIKKADLVIIRNNDGKKILSKLCRSKLVNGGIETKSNLLNSDETNGEQNDEQETNQNQQPVLLTDSISLISKEAAEMLSEIEGESLESKLSEILSERKSMQNQINSLKNDLENERNRIDSLTDSLAASSSNLSSDKQAEIQREANKMTNELRYKLKKSEQDNIALNSTIARLETQLTRLKSEAQEAERVEEELKLDKRKIQRELREALTKIEELESSNSHLQKRIDKLKSNRGMFGAASQSSNSNTPPIDSVPNSILIPSSSRYSESQSPTPSSYSDVSSTLCSTSTSISNE</sequence>
<feature type="region of interest" description="Disordered" evidence="4">
    <location>
        <begin position="498"/>
        <end position="558"/>
    </location>
</feature>
<feature type="compositionally biased region" description="Low complexity" evidence="4">
    <location>
        <begin position="156"/>
        <end position="169"/>
    </location>
</feature>
<dbReference type="InterPro" id="IPR019139">
    <property type="entry name" value="LRRFIP1/2"/>
</dbReference>
<dbReference type="Proteomes" id="UP000070412">
    <property type="component" value="Unassembled WGS sequence"/>
</dbReference>
<keyword evidence="2 3" id="KW-0175">Coiled coil</keyword>
<protein>
    <submittedName>
        <fullName evidence="5">Leucine-rich repeat flightless-interacting protein 2</fullName>
    </submittedName>
</protein>
<dbReference type="OrthoDB" id="10028421at2759"/>
<evidence type="ECO:0000256" key="1">
    <source>
        <dbReference type="ARBA" id="ARBA00008275"/>
    </source>
</evidence>
<feature type="region of interest" description="Disordered" evidence="4">
    <location>
        <begin position="114"/>
        <end position="173"/>
    </location>
</feature>
<dbReference type="Gene3D" id="1.20.5.4090">
    <property type="match status" value="1"/>
</dbReference>
<dbReference type="EMBL" id="WVUK01000064">
    <property type="protein sequence ID" value="KAF7489785.1"/>
    <property type="molecule type" value="Genomic_DNA"/>
</dbReference>
<dbReference type="Pfam" id="PF09738">
    <property type="entry name" value="LRRFIP"/>
    <property type="match status" value="1"/>
</dbReference>
<evidence type="ECO:0000313" key="5">
    <source>
        <dbReference type="EMBL" id="KAF7489785.1"/>
    </source>
</evidence>
<evidence type="ECO:0000313" key="6">
    <source>
        <dbReference type="EnsemblMetazoa" id="KAF7489785.1"/>
    </source>
</evidence>
<reference evidence="5" key="2">
    <citation type="submission" date="2020-01" db="EMBL/GenBank/DDBJ databases">
        <authorList>
            <person name="Korhonen P.K.K."/>
            <person name="Guangxu M.G."/>
            <person name="Wang T.W."/>
            <person name="Stroehlein A.J.S."/>
            <person name="Young N.D."/>
            <person name="Ang C.-S.A."/>
            <person name="Fernando D.W.F."/>
            <person name="Lu H.L."/>
            <person name="Taylor S.T."/>
            <person name="Ehtesham M.E.M."/>
            <person name="Najaraj S.H.N."/>
            <person name="Harsha G.H.G."/>
            <person name="Madugundu A.M."/>
            <person name="Renuse S.R."/>
            <person name="Holt D.H."/>
            <person name="Pandey A.P."/>
            <person name="Papenfuss A.P."/>
            <person name="Gasser R.B.G."/>
            <person name="Fischer K.F."/>
        </authorList>
    </citation>
    <scope>NUCLEOTIDE SEQUENCE</scope>
    <source>
        <strain evidence="5">SSS_KF_BRIS2020</strain>
    </source>
</reference>
<evidence type="ECO:0000256" key="4">
    <source>
        <dbReference type="SAM" id="MobiDB-lite"/>
    </source>
</evidence>
<feature type="region of interest" description="Disordered" evidence="4">
    <location>
        <begin position="302"/>
        <end position="325"/>
    </location>
</feature>
<dbReference type="EnsemblMetazoa" id="SSS_2260s_mrna">
    <property type="protein sequence ID" value="KAF7489785.1"/>
    <property type="gene ID" value="SSS_2260"/>
</dbReference>
<dbReference type="GO" id="GO:0006355">
    <property type="term" value="P:regulation of DNA-templated transcription"/>
    <property type="evidence" value="ECO:0007669"/>
    <property type="project" value="InterPro"/>
</dbReference>
<feature type="compositionally biased region" description="Low complexity" evidence="4">
    <location>
        <begin position="525"/>
        <end position="558"/>
    </location>
</feature>
<dbReference type="PANTHER" id="PTHR19212:SF0">
    <property type="entry name" value="LD07988P"/>
    <property type="match status" value="1"/>
</dbReference>
<feature type="coiled-coil region" evidence="3">
    <location>
        <begin position="349"/>
        <end position="397"/>
    </location>
</feature>
<feature type="compositionally biased region" description="Polar residues" evidence="4">
    <location>
        <begin position="504"/>
        <end position="524"/>
    </location>
</feature>
<name>A0A834R4Y2_SARSC</name>
<organism evidence="5">
    <name type="scientific">Sarcoptes scabiei</name>
    <name type="common">Itch mite</name>
    <name type="synonym">Acarus scabiei</name>
    <dbReference type="NCBI Taxonomy" id="52283"/>
    <lineage>
        <taxon>Eukaryota</taxon>
        <taxon>Metazoa</taxon>
        <taxon>Ecdysozoa</taxon>
        <taxon>Arthropoda</taxon>
        <taxon>Chelicerata</taxon>
        <taxon>Arachnida</taxon>
        <taxon>Acari</taxon>
        <taxon>Acariformes</taxon>
        <taxon>Sarcoptiformes</taxon>
        <taxon>Astigmata</taxon>
        <taxon>Psoroptidia</taxon>
        <taxon>Sarcoptoidea</taxon>
        <taxon>Sarcoptidae</taxon>
        <taxon>Sarcoptinae</taxon>
        <taxon>Sarcoptes</taxon>
    </lineage>
</organism>
<evidence type="ECO:0000256" key="3">
    <source>
        <dbReference type="SAM" id="Coils"/>
    </source>
</evidence>
<comment type="similarity">
    <text evidence="1">Belongs to the LRRFIP family.</text>
</comment>